<proteinExistence type="predicted"/>
<dbReference type="OrthoDB" id="122596at2157"/>
<dbReference type="SUPFAM" id="SSF50891">
    <property type="entry name" value="Cyclophilin-like"/>
    <property type="match status" value="1"/>
</dbReference>
<keyword evidence="3" id="KW-1185">Reference proteome</keyword>
<organism evidence="2 3">
    <name type="scientific">Methanolobus profundi</name>
    <dbReference type="NCBI Taxonomy" id="487685"/>
    <lineage>
        <taxon>Archaea</taxon>
        <taxon>Methanobacteriati</taxon>
        <taxon>Methanobacteriota</taxon>
        <taxon>Stenosarchaea group</taxon>
        <taxon>Methanomicrobia</taxon>
        <taxon>Methanosarcinales</taxon>
        <taxon>Methanosarcinaceae</taxon>
        <taxon>Methanolobus</taxon>
    </lineage>
</organism>
<reference evidence="3" key="1">
    <citation type="submission" date="2016-10" db="EMBL/GenBank/DDBJ databases">
        <authorList>
            <person name="Varghese N."/>
            <person name="Submissions S."/>
        </authorList>
    </citation>
    <scope>NUCLEOTIDE SEQUENCE [LARGE SCALE GENOMIC DNA]</scope>
    <source>
        <strain evidence="3">Mob M</strain>
    </source>
</reference>
<evidence type="ECO:0000313" key="2">
    <source>
        <dbReference type="EMBL" id="SFM59069.1"/>
    </source>
</evidence>
<evidence type="ECO:0000313" key="3">
    <source>
        <dbReference type="Proteomes" id="UP000198535"/>
    </source>
</evidence>
<dbReference type="RefSeq" id="WP_143072322.1">
    <property type="nucleotide sequence ID" value="NZ_FOUJ01000003.1"/>
</dbReference>
<dbReference type="Gene3D" id="2.40.100.20">
    <property type="match status" value="1"/>
</dbReference>
<dbReference type="Proteomes" id="UP000198535">
    <property type="component" value="Unassembled WGS sequence"/>
</dbReference>
<dbReference type="STRING" id="487685.SAMN04488696_1752"/>
<dbReference type="InterPro" id="IPR041183">
    <property type="entry name" value="Cyclophilin-like"/>
</dbReference>
<dbReference type="InterPro" id="IPR029000">
    <property type="entry name" value="Cyclophilin-like_dom_sf"/>
</dbReference>
<feature type="domain" description="Cyclophilin-like" evidence="1">
    <location>
        <begin position="14"/>
        <end position="123"/>
    </location>
</feature>
<name>A0A1I4S3N3_9EURY</name>
<dbReference type="AlphaFoldDB" id="A0A1I4S3N3"/>
<accession>A0A1I4S3N3</accession>
<protein>
    <submittedName>
        <fullName evidence="2">Cyclophilin-like</fullName>
    </submittedName>
</protein>
<sequence>MATRKIKNGTKIKMHFGSKVIPGILNDSEPSRELISRLPYTVQASRYEFDVCGVMDEPLSFGDEDLVPGWKNGDIDFTTQGDYFTILFDNEENCYGEFVNLGVIDCDPSTMASLKGSFDILIELA</sequence>
<dbReference type="Pfam" id="PF18050">
    <property type="entry name" value="Cyclophil_like2"/>
    <property type="match status" value="1"/>
</dbReference>
<evidence type="ECO:0000259" key="1">
    <source>
        <dbReference type="Pfam" id="PF18050"/>
    </source>
</evidence>
<dbReference type="EMBL" id="FOUJ01000003">
    <property type="protein sequence ID" value="SFM59069.1"/>
    <property type="molecule type" value="Genomic_DNA"/>
</dbReference>
<gene>
    <name evidence="2" type="ORF">SAMN04488696_1752</name>
</gene>